<feature type="compositionally biased region" description="Polar residues" evidence="1">
    <location>
        <begin position="116"/>
        <end position="126"/>
    </location>
</feature>
<name>A0A0N0DBJ3_FUSLA</name>
<evidence type="ECO:0000313" key="2">
    <source>
        <dbReference type="EMBL" id="KPA36857.1"/>
    </source>
</evidence>
<reference evidence="2 3" key="1">
    <citation type="submission" date="2015-04" db="EMBL/GenBank/DDBJ databases">
        <title>The draft genome sequence of Fusarium langsethiae, a T-2/HT-2 mycotoxin producer.</title>
        <authorList>
            <person name="Lysoe E."/>
            <person name="Divon H.H."/>
            <person name="Terzi V."/>
            <person name="Orru L."/>
            <person name="Lamontanara A."/>
            <person name="Kolseth A.-K."/>
            <person name="Frandsen R.J."/>
            <person name="Nielsen K."/>
            <person name="Thrane U."/>
        </authorList>
    </citation>
    <scope>NUCLEOTIDE SEQUENCE [LARGE SCALE GENOMIC DNA]</scope>
    <source>
        <strain evidence="2 3">Fl201059</strain>
    </source>
</reference>
<keyword evidence="3" id="KW-1185">Reference proteome</keyword>
<feature type="compositionally biased region" description="Basic and acidic residues" evidence="1">
    <location>
        <begin position="561"/>
        <end position="599"/>
    </location>
</feature>
<evidence type="ECO:0000313" key="3">
    <source>
        <dbReference type="Proteomes" id="UP000037904"/>
    </source>
</evidence>
<feature type="region of interest" description="Disordered" evidence="1">
    <location>
        <begin position="527"/>
        <end position="698"/>
    </location>
</feature>
<feature type="compositionally biased region" description="Polar residues" evidence="1">
    <location>
        <begin position="333"/>
        <end position="352"/>
    </location>
</feature>
<accession>A0A0N0DBJ3</accession>
<feature type="region of interest" description="Disordered" evidence="1">
    <location>
        <begin position="990"/>
        <end position="1015"/>
    </location>
</feature>
<sequence>MAHQDAFRQFQEIQSVVAHYEATFASITSPQVVYEEEQARLRQQIRDAIGSLRTAQSDEETANHEDAIIDLSGQMKDLERHYAANSAQYAREHEARVRETMETFRSRVGQILGLTRPTQIQTSNSQEARDQGPPDQDPPDTETQEDENEAAGGESAQGSSHSSQNAGTGTGTTANESVRRDAPNNEAIEATPDQEDAIDQGPMFHDEDDDHVDNNETNGDAVNGDESADVEMADARHAEIEPTSRRKELAEKTTVNITPASRNLRTAPLSPASTCDDGITPREGTGYQRLSQGVINTPSRNGPPSTTKEALSKKRKASTPVSTTDKRHRTEPPSLTESSLRSTGEQSRQPTAGKSRRSTREHSAKSSIPVAAEPHEGMVLRRSHRHTEESTDSDKFEGILHPKPGNIYATYWKKTKEWLAVVLLPMGDFSTVGIPGSIVSCDLIESLPPCYNKTPKKGRYVWANGYRNREPHEKERMFPVMFFDGRPFPGKSAIMWIGARDLRPFDVKHQHRLVPHIKTIRGYLKSRDWSEDEEDSEEDSEEEVEQEMEQDAGEASEEDGREPTREEQTREDSERQQDPRPEPPQQRDAENAEEHHETLPAEEDTGILDHVTEEEECPNMKPHSHEKHANQNNIEKHASAGELAEPSSLNRHETSNTEIQRPETQPESQMEEPTSQVNDLPQHQTRHLARGNVSSSFWPTVSVAQPRLRSVAPRLHHDQVRAHHHTSLSNLPSGYSLQRPRSAAASTQPEPPNLPLPPREDPPSEEVDRKPCLRGDTIIILDSVSEDGNGLVETQDRAALETARGTSSNPPNVNRMYNQHAHRRDNQRFDDGIPQAPTPNESSNTEYSRSGPVMAGYNHTTVHEIEPRREARDAHSNYINRRNAYMQSHFGSQLPVSQAPASQDSHLPTPDTNVATSTQGQPKFFDQAQGHSSAFHHHSHSGRGNDQTALTAQPQSSQPSSGQRLTPHQYTLIPPIQSQAAHRIDQGHFQNTQPQETRPHQERSDPFQKDHNAQSSHSLFHLRPVPHTHPQPYYQPSQDMYDANIVQHSATSESGSRAAMEAIPPQQPPQGPAPLPAQNHRPYAVPVSQSSGYTRPEQTRPRPDAPTAHQPHHPPQPQGPRTISAGTDSWAESMHHYQNISQPPRTGNESSQGQRQSLPDTQPAQPATLPTYHTHSMPVATVDSQQDHNSFDVDNSPVIIKKEVDAQDEEIYAQRGHLHPGHPCFHLLLHNTGEALAHDQFYDGTNFPNGLQRYLQNYMSMNGLSPGRSGFGFQTPDVSYCELE</sequence>
<feature type="region of interest" description="Disordered" evidence="1">
    <location>
        <begin position="892"/>
        <end position="967"/>
    </location>
</feature>
<feature type="compositionally biased region" description="Polar residues" evidence="1">
    <location>
        <begin position="892"/>
        <end position="921"/>
    </location>
</feature>
<feature type="compositionally biased region" description="Polar residues" evidence="1">
    <location>
        <begin position="1139"/>
        <end position="1165"/>
    </location>
</feature>
<feature type="compositionally biased region" description="Pro residues" evidence="1">
    <location>
        <begin position="1065"/>
        <end position="1075"/>
    </location>
</feature>
<dbReference type="SUPFAM" id="SSF63748">
    <property type="entry name" value="Tudor/PWWP/MBT"/>
    <property type="match status" value="1"/>
</dbReference>
<proteinExistence type="predicted"/>
<feature type="compositionally biased region" description="Basic and acidic residues" evidence="1">
    <location>
        <begin position="386"/>
        <end position="398"/>
    </location>
</feature>
<feature type="compositionally biased region" description="Polar residues" evidence="1">
    <location>
        <begin position="727"/>
        <end position="736"/>
    </location>
</feature>
<feature type="compositionally biased region" description="Acidic residues" evidence="1">
    <location>
        <begin position="530"/>
        <end position="560"/>
    </location>
</feature>
<feature type="compositionally biased region" description="Polar residues" evidence="1">
    <location>
        <begin position="656"/>
        <end position="683"/>
    </location>
</feature>
<feature type="compositionally biased region" description="Low complexity" evidence="1">
    <location>
        <begin position="953"/>
        <end position="963"/>
    </location>
</feature>
<feature type="compositionally biased region" description="Polar residues" evidence="1">
    <location>
        <begin position="942"/>
        <end position="952"/>
    </location>
</feature>
<feature type="compositionally biased region" description="Basic and acidic residues" evidence="1">
    <location>
        <begin position="758"/>
        <end position="773"/>
    </location>
</feature>
<feature type="compositionally biased region" description="Polar residues" evidence="1">
    <location>
        <begin position="838"/>
        <end position="848"/>
    </location>
</feature>
<feature type="compositionally biased region" description="Polar residues" evidence="1">
    <location>
        <begin position="253"/>
        <end position="264"/>
    </location>
</feature>
<feature type="compositionally biased region" description="Basic and acidic residues" evidence="1">
    <location>
        <begin position="997"/>
        <end position="1012"/>
    </location>
</feature>
<organism evidence="2 3">
    <name type="scientific">Fusarium langsethiae</name>
    <dbReference type="NCBI Taxonomy" id="179993"/>
    <lineage>
        <taxon>Eukaryota</taxon>
        <taxon>Fungi</taxon>
        <taxon>Dikarya</taxon>
        <taxon>Ascomycota</taxon>
        <taxon>Pezizomycotina</taxon>
        <taxon>Sordariomycetes</taxon>
        <taxon>Hypocreomycetidae</taxon>
        <taxon>Hypocreales</taxon>
        <taxon>Nectriaceae</taxon>
        <taxon>Fusarium</taxon>
    </lineage>
</organism>
<comment type="caution">
    <text evidence="2">The sequence shown here is derived from an EMBL/GenBank/DDBJ whole genome shotgun (WGS) entry which is preliminary data.</text>
</comment>
<dbReference type="Proteomes" id="UP000037904">
    <property type="component" value="Unassembled WGS sequence"/>
</dbReference>
<feature type="region of interest" description="Disordered" evidence="1">
    <location>
        <begin position="824"/>
        <end position="852"/>
    </location>
</feature>
<feature type="compositionally biased region" description="Polar residues" evidence="1">
    <location>
        <begin position="156"/>
        <end position="166"/>
    </location>
</feature>
<feature type="region of interest" description="Disordered" evidence="1">
    <location>
        <begin position="108"/>
        <end position="398"/>
    </location>
</feature>
<feature type="compositionally biased region" description="Basic and acidic residues" evidence="1">
    <location>
        <begin position="233"/>
        <end position="251"/>
    </location>
</feature>
<feature type="region of interest" description="Disordered" evidence="1">
    <location>
        <begin position="719"/>
        <end position="773"/>
    </location>
</feature>
<feature type="compositionally biased region" description="Acidic residues" evidence="1">
    <location>
        <begin position="600"/>
        <end position="617"/>
    </location>
</feature>
<feature type="region of interest" description="Disordered" evidence="1">
    <location>
        <begin position="1139"/>
        <end position="1172"/>
    </location>
</feature>
<dbReference type="EMBL" id="JXCE01000531">
    <property type="protein sequence ID" value="KPA36857.1"/>
    <property type="molecule type" value="Genomic_DNA"/>
</dbReference>
<evidence type="ECO:0000256" key="1">
    <source>
        <dbReference type="SAM" id="MobiDB-lite"/>
    </source>
</evidence>
<gene>
    <name evidence="2" type="ORF">FLAG1_10348</name>
</gene>
<feature type="compositionally biased region" description="Acidic residues" evidence="1">
    <location>
        <begin position="137"/>
        <end position="149"/>
    </location>
</feature>
<protein>
    <submittedName>
        <fullName evidence="2">Uncharacterized protein</fullName>
    </submittedName>
</protein>
<feature type="region of interest" description="Disordered" evidence="1">
    <location>
        <begin position="1049"/>
        <end position="1126"/>
    </location>
</feature>
<feature type="compositionally biased region" description="Polar residues" evidence="1">
    <location>
        <begin position="288"/>
        <end position="309"/>
    </location>
</feature>